<comment type="caution">
    <text evidence="2">The sequence shown here is derived from an EMBL/GenBank/DDBJ whole genome shotgun (WGS) entry which is preliminary data.</text>
</comment>
<dbReference type="EMBL" id="MU157862">
    <property type="protein sequence ID" value="KAF9527287.1"/>
    <property type="molecule type" value="Genomic_DNA"/>
</dbReference>
<dbReference type="SUPFAM" id="SSF54695">
    <property type="entry name" value="POZ domain"/>
    <property type="match status" value="1"/>
</dbReference>
<organism evidence="2 3">
    <name type="scientific">Crepidotus variabilis</name>
    <dbReference type="NCBI Taxonomy" id="179855"/>
    <lineage>
        <taxon>Eukaryota</taxon>
        <taxon>Fungi</taxon>
        <taxon>Dikarya</taxon>
        <taxon>Basidiomycota</taxon>
        <taxon>Agaricomycotina</taxon>
        <taxon>Agaricomycetes</taxon>
        <taxon>Agaricomycetidae</taxon>
        <taxon>Agaricales</taxon>
        <taxon>Agaricineae</taxon>
        <taxon>Crepidotaceae</taxon>
        <taxon>Crepidotus</taxon>
    </lineage>
</organism>
<accession>A0A9P6EDX0</accession>
<dbReference type="OrthoDB" id="3217871at2759"/>
<dbReference type="SMART" id="SM00225">
    <property type="entry name" value="BTB"/>
    <property type="match status" value="1"/>
</dbReference>
<proteinExistence type="predicted"/>
<evidence type="ECO:0000259" key="1">
    <source>
        <dbReference type="PROSITE" id="PS50097"/>
    </source>
</evidence>
<reference evidence="2" key="1">
    <citation type="submission" date="2020-11" db="EMBL/GenBank/DDBJ databases">
        <authorList>
            <consortium name="DOE Joint Genome Institute"/>
            <person name="Ahrendt S."/>
            <person name="Riley R."/>
            <person name="Andreopoulos W."/>
            <person name="Labutti K."/>
            <person name="Pangilinan J."/>
            <person name="Ruiz-Duenas F.J."/>
            <person name="Barrasa J.M."/>
            <person name="Sanchez-Garcia M."/>
            <person name="Camarero S."/>
            <person name="Miyauchi S."/>
            <person name="Serrano A."/>
            <person name="Linde D."/>
            <person name="Babiker R."/>
            <person name="Drula E."/>
            <person name="Ayuso-Fernandez I."/>
            <person name="Pacheco R."/>
            <person name="Padilla G."/>
            <person name="Ferreira P."/>
            <person name="Barriuso J."/>
            <person name="Kellner H."/>
            <person name="Castanera R."/>
            <person name="Alfaro M."/>
            <person name="Ramirez L."/>
            <person name="Pisabarro A.G."/>
            <person name="Kuo A."/>
            <person name="Tritt A."/>
            <person name="Lipzen A."/>
            <person name="He G."/>
            <person name="Yan M."/>
            <person name="Ng V."/>
            <person name="Cullen D."/>
            <person name="Martin F."/>
            <person name="Rosso M.-N."/>
            <person name="Henrissat B."/>
            <person name="Hibbett D."/>
            <person name="Martinez A.T."/>
            <person name="Grigoriev I.V."/>
        </authorList>
    </citation>
    <scope>NUCLEOTIDE SEQUENCE</scope>
    <source>
        <strain evidence="2">CBS 506.95</strain>
    </source>
</reference>
<dbReference type="Gene3D" id="3.30.710.10">
    <property type="entry name" value="Potassium Channel Kv1.1, Chain A"/>
    <property type="match status" value="1"/>
</dbReference>
<evidence type="ECO:0000313" key="3">
    <source>
        <dbReference type="Proteomes" id="UP000807306"/>
    </source>
</evidence>
<dbReference type="InterPro" id="IPR011333">
    <property type="entry name" value="SKP1/BTB/POZ_sf"/>
</dbReference>
<dbReference type="Pfam" id="PF00651">
    <property type="entry name" value="BTB"/>
    <property type="match status" value="1"/>
</dbReference>
<sequence>MANPISRKRPRMDETQTINDVKAVRRSITFWFSDGSVVLQGEDTQFRVHKSMLALHSVVFRDTFQVSQPASGEESVEGCPVVHLTETAEDVEYMLSALYERKKRPQPAPFSFLSAMLRLGRKYDIQHILDEAVEILDLAFPSSLAEYQRVVETKNGDVIEYSLDMMIDLANLALDMSRHSILPTIYFIICRDFDAVLKGAQRANGTTAKLDENTKDVIIWGREELLKKLPTSIFSWVKRTSSPGCFGPRKNCVATLHEIMEKMWTGQSRQLACFAPIDDFIPSGCRACSQCLQEMRAIHTDQQKELWIELPKYFGWESWEEARS</sequence>
<keyword evidence="3" id="KW-1185">Reference proteome</keyword>
<gene>
    <name evidence="2" type="ORF">CPB83DRAFT_793363</name>
</gene>
<dbReference type="Proteomes" id="UP000807306">
    <property type="component" value="Unassembled WGS sequence"/>
</dbReference>
<protein>
    <recommendedName>
        <fullName evidence="1">BTB domain-containing protein</fullName>
    </recommendedName>
</protein>
<feature type="domain" description="BTB" evidence="1">
    <location>
        <begin position="33"/>
        <end position="107"/>
    </location>
</feature>
<dbReference type="PROSITE" id="PS50097">
    <property type="entry name" value="BTB"/>
    <property type="match status" value="1"/>
</dbReference>
<dbReference type="InterPro" id="IPR000210">
    <property type="entry name" value="BTB/POZ_dom"/>
</dbReference>
<evidence type="ECO:0000313" key="2">
    <source>
        <dbReference type="EMBL" id="KAF9527287.1"/>
    </source>
</evidence>
<dbReference type="AlphaFoldDB" id="A0A9P6EDX0"/>
<dbReference type="CDD" id="cd18186">
    <property type="entry name" value="BTB_POZ_ZBTB_KLHL-like"/>
    <property type="match status" value="1"/>
</dbReference>
<name>A0A9P6EDX0_9AGAR</name>